<dbReference type="InterPro" id="IPR050491">
    <property type="entry name" value="AmpC-like"/>
</dbReference>
<dbReference type="Gene3D" id="3.40.710.10">
    <property type="entry name" value="DD-peptidase/beta-lactamase superfamily"/>
    <property type="match status" value="1"/>
</dbReference>
<accession>A0ABZ1RH58</accession>
<proteinExistence type="predicted"/>
<dbReference type="SUPFAM" id="SSF56601">
    <property type="entry name" value="beta-lactamase/transpeptidase-like"/>
    <property type="match status" value="1"/>
</dbReference>
<evidence type="ECO:0000259" key="1">
    <source>
        <dbReference type="Pfam" id="PF00144"/>
    </source>
</evidence>
<reference evidence="2" key="1">
    <citation type="submission" date="2022-10" db="EMBL/GenBank/DDBJ databases">
        <title>The complete genomes of actinobacterial strains from the NBC collection.</title>
        <authorList>
            <person name="Joergensen T.S."/>
            <person name="Alvarez Arevalo M."/>
            <person name="Sterndorff E.B."/>
            <person name="Faurdal D."/>
            <person name="Vuksanovic O."/>
            <person name="Mourched A.-S."/>
            <person name="Charusanti P."/>
            <person name="Shaw S."/>
            <person name="Blin K."/>
            <person name="Weber T."/>
        </authorList>
    </citation>
    <scope>NUCLEOTIDE SEQUENCE</scope>
    <source>
        <strain evidence="2">NBC_00283</strain>
    </source>
</reference>
<sequence length="408" mass="42721">MIAGGTIPLGSTASALAEPTPVATATPVPSALKPIDPAALQASVERAAKKLTVPGAVVLLRTPQGTFHATVGTTELGTAKPPDAGDHFRIASNTKTMTAAVIALLAQDGKLRLSDPVSAYVSGVPNGGNITIGQLLKMRSGLYNYTMAPELSAALDADPGRAFTPRQMLDIAFRHPPNFAPGASYEYSNTNYVLLGLVAEKAGGRPLGQQFQDRLFAPLGLKGTSLPGIHDRSLPAPFSHGYMYGGTSYALADDPYPAAISEAARTGKLKPTDYTHQNPSYANAAGGAVSTADDLATWIKALVTGKVLNAASQQQWLASPQAEDPAVPDGQKYGYGIAYQHLAPHASIYYHGGELPGFNSFMGHDPENDVTLVIWTNLTLSPDSHTTAQALLPTVLNQVYTGLNLPTP</sequence>
<protein>
    <submittedName>
        <fullName evidence="2">Beta-lactamase family protein</fullName>
    </submittedName>
</protein>
<feature type="domain" description="Beta-lactamase-related" evidence="1">
    <location>
        <begin position="45"/>
        <end position="386"/>
    </location>
</feature>
<evidence type="ECO:0000313" key="3">
    <source>
        <dbReference type="Proteomes" id="UP001432075"/>
    </source>
</evidence>
<dbReference type="Pfam" id="PF00144">
    <property type="entry name" value="Beta-lactamase"/>
    <property type="match status" value="1"/>
</dbReference>
<dbReference type="RefSeq" id="WP_229895203.1">
    <property type="nucleotide sequence ID" value="NZ_BMVE01000002.1"/>
</dbReference>
<organism evidence="2 3">
    <name type="scientific">Streptomyces goshikiensis</name>
    <dbReference type="NCBI Taxonomy" id="1942"/>
    <lineage>
        <taxon>Bacteria</taxon>
        <taxon>Bacillati</taxon>
        <taxon>Actinomycetota</taxon>
        <taxon>Actinomycetes</taxon>
        <taxon>Kitasatosporales</taxon>
        <taxon>Streptomycetaceae</taxon>
        <taxon>Streptomyces</taxon>
    </lineage>
</organism>
<keyword evidence="3" id="KW-1185">Reference proteome</keyword>
<dbReference type="PANTHER" id="PTHR46825:SF7">
    <property type="entry name" value="D-ALANYL-D-ALANINE CARBOXYPEPTIDASE"/>
    <property type="match status" value="1"/>
</dbReference>
<dbReference type="PANTHER" id="PTHR46825">
    <property type="entry name" value="D-ALANYL-D-ALANINE-CARBOXYPEPTIDASE/ENDOPEPTIDASE AMPH"/>
    <property type="match status" value="1"/>
</dbReference>
<dbReference type="EMBL" id="CP108057">
    <property type="protein sequence ID" value="WUO45452.1"/>
    <property type="molecule type" value="Genomic_DNA"/>
</dbReference>
<name>A0ABZ1RH58_9ACTN</name>
<dbReference type="InterPro" id="IPR012338">
    <property type="entry name" value="Beta-lactam/transpept-like"/>
</dbReference>
<dbReference type="Proteomes" id="UP001432075">
    <property type="component" value="Chromosome"/>
</dbReference>
<evidence type="ECO:0000313" key="2">
    <source>
        <dbReference type="EMBL" id="WUO45452.1"/>
    </source>
</evidence>
<gene>
    <name evidence="2" type="ORF">OHU17_06170</name>
</gene>
<dbReference type="InterPro" id="IPR001466">
    <property type="entry name" value="Beta-lactam-related"/>
</dbReference>